<organism evidence="1">
    <name type="scientific">Bradyrhizobium diazoefficiens</name>
    <dbReference type="NCBI Taxonomy" id="1355477"/>
    <lineage>
        <taxon>Bacteria</taxon>
        <taxon>Pseudomonadati</taxon>
        <taxon>Pseudomonadota</taxon>
        <taxon>Alphaproteobacteria</taxon>
        <taxon>Hyphomicrobiales</taxon>
        <taxon>Nitrobacteraceae</taxon>
        <taxon>Bradyrhizobium</taxon>
    </lineage>
</organism>
<dbReference type="EMBL" id="AP023095">
    <property type="protein sequence ID" value="BCE57819.1"/>
    <property type="molecule type" value="Genomic_DNA"/>
</dbReference>
<dbReference type="AlphaFoldDB" id="A0A809ZZM7"/>
<accession>A0A809ZZM7</accession>
<name>A0A809ZZM7_9BRAD</name>
<protein>
    <submittedName>
        <fullName evidence="1">Uncharacterized protein</fullName>
    </submittedName>
</protein>
<reference evidence="2" key="2">
    <citation type="submission" date="2020-05" db="EMBL/GenBank/DDBJ databases">
        <title>Complete genome sequence of Bradyrhizobium diazoefficiens XF8 isolated from soybean nodule.</title>
        <authorList>
            <person name="Noda R."/>
            <person name="Kakizaki K."/>
            <person name="Minamisawa K."/>
        </authorList>
    </citation>
    <scope>NUCLEOTIDE SEQUENCE</scope>
    <source>
        <strain evidence="2">XF8</strain>
    </source>
</reference>
<proteinExistence type="predicted"/>
<reference evidence="1" key="1">
    <citation type="submission" date="2020-05" db="EMBL/GenBank/DDBJ databases">
        <title>Complete genome sequence of Bradyrhizobium diazoefficiens XF5 isolated from soybean nodule.</title>
        <authorList>
            <person name="Noda R."/>
            <person name="Kakizaki K."/>
            <person name="Minamisawa K."/>
        </authorList>
    </citation>
    <scope>NUCLEOTIDE SEQUENCE</scope>
    <source>
        <strain evidence="1">XF5</strain>
    </source>
</reference>
<sequence>MLRRRKLKVDNSDPCTLLQGGREIVEEGIGLGYLVIHVHEDCGIQRGSGQTRVVWFAERELHVRQLQEFCSPGEFYEVIPRDVLCNDRAGGCDEVRESNRVVATARTNVADCHARFQFKNTCDLAGLIESVAVLFGGAAWADNPCDRALR</sequence>
<evidence type="ECO:0000313" key="1">
    <source>
        <dbReference type="EMBL" id="BCE57819.1"/>
    </source>
</evidence>
<gene>
    <name evidence="1" type="ORF">XF5B_53310</name>
    <name evidence="2" type="ORF">XF8B_43480</name>
</gene>
<evidence type="ECO:0000313" key="2">
    <source>
        <dbReference type="EMBL" id="BCE74237.1"/>
    </source>
</evidence>
<dbReference type="EMBL" id="AP023097">
    <property type="protein sequence ID" value="BCE74237.1"/>
    <property type="molecule type" value="Genomic_DNA"/>
</dbReference>